<dbReference type="InterPro" id="IPR004177">
    <property type="entry name" value="DDHD_dom"/>
</dbReference>
<dbReference type="EMBL" id="CAKOGL010000001">
    <property type="protein sequence ID" value="CAH2083478.1"/>
    <property type="molecule type" value="Genomic_DNA"/>
</dbReference>
<evidence type="ECO:0000313" key="5">
    <source>
        <dbReference type="Proteomes" id="UP001153954"/>
    </source>
</evidence>
<keyword evidence="5" id="KW-1185">Reference proteome</keyword>
<protein>
    <recommendedName>
        <fullName evidence="3">DDHD domain-containing protein</fullName>
    </recommendedName>
</protein>
<gene>
    <name evidence="4" type="ORF">EEDITHA_LOCUS167</name>
</gene>
<name>A0AAU9TDA7_EUPED</name>
<sequence length="281" mass="32638">MNRYNINQYFFKDVPYSKEKQYVNGLAGTGQPCVKYPSLDFKPDALYALGSPIAMFNCIRGVESLGLDFCLPTCKNFFNIFHPYDPIAYRIEPLINPQLRDVKPFLIPHHKGRKRMHLELKDTMARVGADIKQKLIESIRNTWSSMWKTQPPPDQHLEKVVEEEMEKEELNSEAKEENNQEKEVTPEMLGKLNDGRRIDYVLQEAPFEMINEYLFAMRSHVCYWESEDTMLVMLREIYNALGVSPDISLPQQTMTVQRSRTTHEENDISPSDYPSTSRGSS</sequence>
<feature type="region of interest" description="Disordered" evidence="2">
    <location>
        <begin position="167"/>
        <end position="190"/>
    </location>
</feature>
<evidence type="ECO:0000259" key="3">
    <source>
        <dbReference type="PROSITE" id="PS51043"/>
    </source>
</evidence>
<dbReference type="GO" id="GO:0030134">
    <property type="term" value="C:COPII-coated ER to Golgi transport vesicle"/>
    <property type="evidence" value="ECO:0007669"/>
    <property type="project" value="TreeGrafter"/>
</dbReference>
<dbReference type="PANTHER" id="PTHR23509:SF10">
    <property type="entry name" value="LD21067P"/>
    <property type="match status" value="1"/>
</dbReference>
<organism evidence="4 5">
    <name type="scientific">Euphydryas editha</name>
    <name type="common">Edith's checkerspot</name>
    <dbReference type="NCBI Taxonomy" id="104508"/>
    <lineage>
        <taxon>Eukaryota</taxon>
        <taxon>Metazoa</taxon>
        <taxon>Ecdysozoa</taxon>
        <taxon>Arthropoda</taxon>
        <taxon>Hexapoda</taxon>
        <taxon>Insecta</taxon>
        <taxon>Pterygota</taxon>
        <taxon>Neoptera</taxon>
        <taxon>Endopterygota</taxon>
        <taxon>Lepidoptera</taxon>
        <taxon>Glossata</taxon>
        <taxon>Ditrysia</taxon>
        <taxon>Papilionoidea</taxon>
        <taxon>Nymphalidae</taxon>
        <taxon>Nymphalinae</taxon>
        <taxon>Euphydryas</taxon>
    </lineage>
</organism>
<dbReference type="GO" id="GO:0046872">
    <property type="term" value="F:metal ion binding"/>
    <property type="evidence" value="ECO:0007669"/>
    <property type="project" value="InterPro"/>
</dbReference>
<accession>A0AAU9TDA7</accession>
<dbReference type="Pfam" id="PF02862">
    <property type="entry name" value="DDHD"/>
    <property type="match status" value="1"/>
</dbReference>
<dbReference type="GO" id="GO:0004620">
    <property type="term" value="F:phospholipase activity"/>
    <property type="evidence" value="ECO:0007669"/>
    <property type="project" value="TreeGrafter"/>
</dbReference>
<proteinExistence type="inferred from homology"/>
<comment type="similarity">
    <text evidence="1">Belongs to the PA-PLA1 family.</text>
</comment>
<dbReference type="AlphaFoldDB" id="A0AAU9TDA7"/>
<dbReference type="SMART" id="SM01127">
    <property type="entry name" value="DDHD"/>
    <property type="match status" value="1"/>
</dbReference>
<feature type="compositionally biased region" description="Basic and acidic residues" evidence="2">
    <location>
        <begin position="167"/>
        <end position="185"/>
    </location>
</feature>
<feature type="region of interest" description="Disordered" evidence="2">
    <location>
        <begin position="251"/>
        <end position="281"/>
    </location>
</feature>
<evidence type="ECO:0000256" key="1">
    <source>
        <dbReference type="ARBA" id="ARBA00038464"/>
    </source>
</evidence>
<comment type="caution">
    <text evidence="4">The sequence shown here is derived from an EMBL/GenBank/DDBJ whole genome shotgun (WGS) entry which is preliminary data.</text>
</comment>
<dbReference type="PROSITE" id="PS51043">
    <property type="entry name" value="DDHD"/>
    <property type="match status" value="1"/>
</dbReference>
<dbReference type="Proteomes" id="UP001153954">
    <property type="component" value="Unassembled WGS sequence"/>
</dbReference>
<evidence type="ECO:0000256" key="2">
    <source>
        <dbReference type="SAM" id="MobiDB-lite"/>
    </source>
</evidence>
<dbReference type="PANTHER" id="PTHR23509">
    <property type="entry name" value="PA-PL1 PHOSPHOLIPASE FAMILY"/>
    <property type="match status" value="1"/>
</dbReference>
<evidence type="ECO:0000313" key="4">
    <source>
        <dbReference type="EMBL" id="CAH2083478.1"/>
    </source>
</evidence>
<feature type="compositionally biased region" description="Polar residues" evidence="2">
    <location>
        <begin position="268"/>
        <end position="281"/>
    </location>
</feature>
<feature type="domain" description="DDHD" evidence="3">
    <location>
        <begin position="39"/>
        <end position="239"/>
    </location>
</feature>
<dbReference type="InterPro" id="IPR058055">
    <property type="entry name" value="PA-PLA1"/>
</dbReference>
<reference evidence="4" key="1">
    <citation type="submission" date="2022-03" db="EMBL/GenBank/DDBJ databases">
        <authorList>
            <person name="Tunstrom K."/>
        </authorList>
    </citation>
    <scope>NUCLEOTIDE SEQUENCE</scope>
</reference>